<reference evidence="23 24" key="1">
    <citation type="journal article" date="2018" name="Mol. Biol. Evol.">
        <title>Broad Genomic Sampling Reveals a Smut Pathogenic Ancestry of the Fungal Clade Ustilaginomycotina.</title>
        <authorList>
            <person name="Kijpornyongpan T."/>
            <person name="Mondo S.J."/>
            <person name="Barry K."/>
            <person name="Sandor L."/>
            <person name="Lee J."/>
            <person name="Lipzen A."/>
            <person name="Pangilinan J."/>
            <person name="LaButti K."/>
            <person name="Hainaut M."/>
            <person name="Henrissat B."/>
            <person name="Grigoriev I.V."/>
            <person name="Spatafora J.W."/>
            <person name="Aime M.C."/>
        </authorList>
    </citation>
    <scope>NUCLEOTIDE SEQUENCE [LARGE SCALE GENOMIC DNA]</scope>
    <source>
        <strain evidence="23 24">MCA 4718</strain>
    </source>
</reference>
<dbReference type="GO" id="GO:0003724">
    <property type="term" value="F:RNA helicase activity"/>
    <property type="evidence" value="ECO:0007669"/>
    <property type="project" value="UniProtKB-EC"/>
</dbReference>
<evidence type="ECO:0000256" key="12">
    <source>
        <dbReference type="ARBA" id="ARBA00023242"/>
    </source>
</evidence>
<protein>
    <recommendedName>
        <fullName evidence="14">ATP-dependent RNA helicase DBP5</fullName>
        <ecNumber evidence="4">3.6.4.13</ecNumber>
    </recommendedName>
    <alternativeName>
        <fullName evidence="15">ATP-dependent RNA helicase dbp5</fullName>
    </alternativeName>
</protein>
<dbReference type="InterPro" id="IPR001650">
    <property type="entry name" value="Helicase_C-like"/>
</dbReference>
<keyword evidence="11" id="KW-0906">Nuclear pore complex</keyword>
<dbReference type="GO" id="GO:0005643">
    <property type="term" value="C:nuclear pore"/>
    <property type="evidence" value="ECO:0007669"/>
    <property type="project" value="UniProtKB-SubCell"/>
</dbReference>
<keyword evidence="9 18" id="KW-0067">ATP-binding</keyword>
<evidence type="ECO:0000256" key="3">
    <source>
        <dbReference type="ARBA" id="ARBA00004567"/>
    </source>
</evidence>
<comment type="catalytic activity">
    <reaction evidence="16">
        <text>ATP + H2O = ADP + phosphate + H(+)</text>
        <dbReference type="Rhea" id="RHEA:13065"/>
        <dbReference type="ChEBI" id="CHEBI:15377"/>
        <dbReference type="ChEBI" id="CHEBI:15378"/>
        <dbReference type="ChEBI" id="CHEBI:30616"/>
        <dbReference type="ChEBI" id="CHEBI:43474"/>
        <dbReference type="ChEBI" id="CHEBI:456216"/>
        <dbReference type="EC" id="3.6.4.13"/>
    </reaction>
</comment>
<feature type="domain" description="Helicase ATP-binding" evidence="20">
    <location>
        <begin position="126"/>
        <end position="293"/>
    </location>
</feature>
<dbReference type="FunFam" id="3.40.50.300:FF:000849">
    <property type="entry name" value="ATP-dependent RNA helicase DBP5"/>
    <property type="match status" value="1"/>
</dbReference>
<keyword evidence="11" id="KW-0811">Translocation</keyword>
<dbReference type="GO" id="GO:0031965">
    <property type="term" value="C:nuclear membrane"/>
    <property type="evidence" value="ECO:0007669"/>
    <property type="project" value="UniProtKB-SubCell"/>
</dbReference>
<keyword evidence="10" id="KW-0694">RNA-binding</keyword>
<evidence type="ECO:0000259" key="21">
    <source>
        <dbReference type="PROSITE" id="PS51194"/>
    </source>
</evidence>
<dbReference type="PROSITE" id="PS51194">
    <property type="entry name" value="HELICASE_CTER"/>
    <property type="match status" value="1"/>
</dbReference>
<evidence type="ECO:0000256" key="16">
    <source>
        <dbReference type="ARBA" id="ARBA00047984"/>
    </source>
</evidence>
<dbReference type="InterPro" id="IPR000629">
    <property type="entry name" value="RNA-helicase_DEAD-box_CS"/>
</dbReference>
<dbReference type="SMART" id="SM00490">
    <property type="entry name" value="HELICc"/>
    <property type="match status" value="1"/>
</dbReference>
<dbReference type="PANTHER" id="PTHR47958">
    <property type="entry name" value="ATP-DEPENDENT RNA HELICASE DBP3"/>
    <property type="match status" value="1"/>
</dbReference>
<dbReference type="EMBL" id="KZ819322">
    <property type="protein sequence ID" value="PWN22932.1"/>
    <property type="molecule type" value="Genomic_DNA"/>
</dbReference>
<keyword evidence="6 18" id="KW-0547">Nucleotide-binding</keyword>
<keyword evidence="24" id="KW-1185">Reference proteome</keyword>
<accession>A0A316UCQ0</accession>
<keyword evidence="5" id="KW-0963">Cytoplasm</keyword>
<dbReference type="InterPro" id="IPR027417">
    <property type="entry name" value="P-loop_NTPase"/>
</dbReference>
<comment type="subcellular location">
    <subcellularLocation>
        <location evidence="2">Cytoplasm</location>
    </subcellularLocation>
    <subcellularLocation>
        <location evidence="1">Nucleus membrane</location>
        <topology evidence="1">Peripheral membrane protein</topology>
        <orientation evidence="1">Cytoplasmic side</orientation>
    </subcellularLocation>
    <subcellularLocation>
        <location evidence="3">Nucleus</location>
        <location evidence="3">Nuclear pore complex</location>
    </subcellularLocation>
</comment>
<feature type="short sequence motif" description="Q motif" evidence="17">
    <location>
        <begin position="93"/>
        <end position="121"/>
    </location>
</feature>
<evidence type="ECO:0000259" key="20">
    <source>
        <dbReference type="PROSITE" id="PS51192"/>
    </source>
</evidence>
<evidence type="ECO:0000256" key="1">
    <source>
        <dbReference type="ARBA" id="ARBA00004335"/>
    </source>
</evidence>
<keyword evidence="11" id="KW-0653">Protein transport</keyword>
<dbReference type="CDD" id="cd18787">
    <property type="entry name" value="SF2_C_DEAD"/>
    <property type="match status" value="1"/>
</dbReference>
<dbReference type="Proteomes" id="UP000245942">
    <property type="component" value="Unassembled WGS sequence"/>
</dbReference>
<dbReference type="GO" id="GO:0005524">
    <property type="term" value="F:ATP binding"/>
    <property type="evidence" value="ECO:0007669"/>
    <property type="project" value="UniProtKB-KW"/>
</dbReference>
<feature type="domain" description="Helicase C-terminal" evidence="21">
    <location>
        <begin position="304"/>
        <end position="477"/>
    </location>
</feature>
<keyword evidence="11" id="KW-0509">mRNA transport</keyword>
<dbReference type="Pfam" id="PF00271">
    <property type="entry name" value="Helicase_C"/>
    <property type="match status" value="1"/>
</dbReference>
<dbReference type="InterPro" id="IPR014014">
    <property type="entry name" value="RNA_helicase_DEAD_Q_motif"/>
</dbReference>
<organism evidence="23 24">
    <name type="scientific">Pseudomicrostroma glucosiphilum</name>
    <dbReference type="NCBI Taxonomy" id="1684307"/>
    <lineage>
        <taxon>Eukaryota</taxon>
        <taxon>Fungi</taxon>
        <taxon>Dikarya</taxon>
        <taxon>Basidiomycota</taxon>
        <taxon>Ustilaginomycotina</taxon>
        <taxon>Exobasidiomycetes</taxon>
        <taxon>Microstromatales</taxon>
        <taxon>Microstromatales incertae sedis</taxon>
        <taxon>Pseudomicrostroma</taxon>
    </lineage>
</organism>
<sequence length="482" mass="52939">MGKSEAAPEARAEAAKAPTDSSSGAAATASSSSVAATSATVEKDNSAAVSQTTEAGAENEEDDDGRLLKSKYNVTVTLADQQADPDSPLYSVKSFDQLGLTEELLKGIYSMKYQKPSKIQERALPLLLQNPPRNMIGQSQSGTGKTAAFVLTMLSRVDFNVNATQAIALAPSRELARQIMDVVQEMGKYTKVKTAYAIPDAVPSGTKIDAHIVVGTPGKTFDLIKRKQIDTKNVKVFVLDEADNMLDQQGLGEQSIRVKNTVPKTCQLVLFSATFPDVVRDFATRMAPQANEIRLKQEELNVDLIKQFYMDCKNEEHKYEVLVELYNLLTIGQSIIFCARRETADKIAQKMTAEGHKVDSLHGKLDTAERDRTIDAFRDGKSKVLIATNVIARGIDIMQVTLVVNYDMPVTQSGKPDAETYLHRIGRTGRFGRKGVSINFVHDRASWQLMNGIEQALSCEILRVQTEDIEEMEATIKKALKG</sequence>
<proteinExistence type="inferred from homology"/>
<feature type="compositionally biased region" description="Basic and acidic residues" evidence="19">
    <location>
        <begin position="1"/>
        <end position="14"/>
    </location>
</feature>
<keyword evidence="11" id="KW-0813">Transport</keyword>
<feature type="domain" description="DEAD-box RNA helicase Q" evidence="22">
    <location>
        <begin position="93"/>
        <end position="121"/>
    </location>
</feature>
<evidence type="ECO:0000256" key="11">
    <source>
        <dbReference type="ARBA" id="ARBA00023132"/>
    </source>
</evidence>
<evidence type="ECO:0000313" key="24">
    <source>
        <dbReference type="Proteomes" id="UP000245942"/>
    </source>
</evidence>
<evidence type="ECO:0000256" key="15">
    <source>
        <dbReference type="ARBA" id="ARBA00039604"/>
    </source>
</evidence>
<dbReference type="EC" id="3.6.4.13" evidence="4"/>
<dbReference type="STRING" id="1684307.A0A316UCQ0"/>
<dbReference type="InterPro" id="IPR011545">
    <property type="entry name" value="DEAD/DEAH_box_helicase_dom"/>
</dbReference>
<feature type="compositionally biased region" description="Low complexity" evidence="19">
    <location>
        <begin position="15"/>
        <end position="40"/>
    </location>
</feature>
<dbReference type="GO" id="GO:0016787">
    <property type="term" value="F:hydrolase activity"/>
    <property type="evidence" value="ECO:0007669"/>
    <property type="project" value="UniProtKB-KW"/>
</dbReference>
<dbReference type="RefSeq" id="XP_025350092.1">
    <property type="nucleotide sequence ID" value="XM_025490151.1"/>
</dbReference>
<dbReference type="SMART" id="SM00487">
    <property type="entry name" value="DEXDc"/>
    <property type="match status" value="1"/>
</dbReference>
<keyword evidence="12" id="KW-0539">Nucleus</keyword>
<evidence type="ECO:0000256" key="18">
    <source>
        <dbReference type="RuleBase" id="RU000492"/>
    </source>
</evidence>
<dbReference type="OrthoDB" id="10265785at2759"/>
<evidence type="ECO:0000313" key="23">
    <source>
        <dbReference type="EMBL" id="PWN22932.1"/>
    </source>
</evidence>
<dbReference type="GO" id="GO:0005737">
    <property type="term" value="C:cytoplasm"/>
    <property type="evidence" value="ECO:0007669"/>
    <property type="project" value="UniProtKB-SubCell"/>
</dbReference>
<evidence type="ECO:0000256" key="5">
    <source>
        <dbReference type="ARBA" id="ARBA00022490"/>
    </source>
</evidence>
<dbReference type="FunFam" id="3.40.50.300:FF:000318">
    <property type="entry name" value="ATP-dependent RNA helicase DDX19B"/>
    <property type="match status" value="1"/>
</dbReference>
<comment type="similarity">
    <text evidence="13">Belongs to the DEAD box helicase family. DDX19/DBP5 subfamily.</text>
</comment>
<dbReference type="AlphaFoldDB" id="A0A316UCQ0"/>
<evidence type="ECO:0000256" key="14">
    <source>
        <dbReference type="ARBA" id="ARBA00039326"/>
    </source>
</evidence>
<dbReference type="SUPFAM" id="SSF52540">
    <property type="entry name" value="P-loop containing nucleoside triphosphate hydrolases"/>
    <property type="match status" value="1"/>
</dbReference>
<dbReference type="PROSITE" id="PS51195">
    <property type="entry name" value="Q_MOTIF"/>
    <property type="match status" value="1"/>
</dbReference>
<dbReference type="PROSITE" id="PS51192">
    <property type="entry name" value="HELICASE_ATP_BIND_1"/>
    <property type="match status" value="1"/>
</dbReference>
<gene>
    <name evidence="23" type="ORF">BCV69DRAFT_245381</name>
</gene>
<dbReference type="Gene3D" id="3.40.50.300">
    <property type="entry name" value="P-loop containing nucleotide triphosphate hydrolases"/>
    <property type="match status" value="2"/>
</dbReference>
<evidence type="ECO:0000256" key="2">
    <source>
        <dbReference type="ARBA" id="ARBA00004496"/>
    </source>
</evidence>
<evidence type="ECO:0000256" key="8">
    <source>
        <dbReference type="ARBA" id="ARBA00022806"/>
    </source>
</evidence>
<dbReference type="PROSITE" id="PS00039">
    <property type="entry name" value="DEAD_ATP_HELICASE"/>
    <property type="match status" value="1"/>
</dbReference>
<dbReference type="GO" id="GO:0003723">
    <property type="term" value="F:RNA binding"/>
    <property type="evidence" value="ECO:0007669"/>
    <property type="project" value="UniProtKB-KW"/>
</dbReference>
<dbReference type="CDD" id="cd17963">
    <property type="entry name" value="DEADc_DDX19_DDX25"/>
    <property type="match status" value="1"/>
</dbReference>
<evidence type="ECO:0000256" key="4">
    <source>
        <dbReference type="ARBA" id="ARBA00012552"/>
    </source>
</evidence>
<evidence type="ECO:0000256" key="10">
    <source>
        <dbReference type="ARBA" id="ARBA00022884"/>
    </source>
</evidence>
<dbReference type="GeneID" id="37011885"/>
<evidence type="ECO:0000256" key="7">
    <source>
        <dbReference type="ARBA" id="ARBA00022801"/>
    </source>
</evidence>
<evidence type="ECO:0000256" key="19">
    <source>
        <dbReference type="SAM" id="MobiDB-lite"/>
    </source>
</evidence>
<keyword evidence="7 18" id="KW-0378">Hydrolase</keyword>
<feature type="region of interest" description="Disordered" evidence="19">
    <location>
        <begin position="1"/>
        <end position="67"/>
    </location>
</feature>
<name>A0A316UCQ0_9BASI</name>
<evidence type="ECO:0000256" key="13">
    <source>
        <dbReference type="ARBA" id="ARBA00038143"/>
    </source>
</evidence>
<evidence type="ECO:0000256" key="17">
    <source>
        <dbReference type="PROSITE-ProRule" id="PRU00552"/>
    </source>
</evidence>
<evidence type="ECO:0000256" key="9">
    <source>
        <dbReference type="ARBA" id="ARBA00022840"/>
    </source>
</evidence>
<keyword evidence="8 18" id="KW-0347">Helicase</keyword>
<evidence type="ECO:0000259" key="22">
    <source>
        <dbReference type="PROSITE" id="PS51195"/>
    </source>
</evidence>
<dbReference type="Pfam" id="PF00270">
    <property type="entry name" value="DEAD"/>
    <property type="match status" value="1"/>
</dbReference>
<dbReference type="InterPro" id="IPR014001">
    <property type="entry name" value="Helicase_ATP-bd"/>
</dbReference>
<evidence type="ECO:0000256" key="6">
    <source>
        <dbReference type="ARBA" id="ARBA00022741"/>
    </source>
</evidence>